<sequence length="640" mass="71529">MLGGRPKKYLTAKAKAAAKRRHNHENADIPVPQDPHIPPHESLEGEDVYRPPSPLAQPAGDDLEIAALVNQLDARTAEILIEMQTGVAHTRISADKAPEHIRDADRSAEPDSVPADSAAGQSQAMENSNLQRSSVAPIENTRSLSYLSICTLAKATNAPAKALHSPQTPSRSTSFPAQRVTLLSWVKSAASQPSSSSSTPRTPPPPSSNSSTPRLPQPSNGNSYTHEEYAERPDVHSTCSSLEEITRLISGVYNGGTPLPDVLSNPKLMKPSDLPKGLDLKAANKGRATKVRFDIDSVCCFPSSLAFAWNGINWHPRAYPILNLDADIHFSLTASAYNYRGDLVTKNLPLHKVPHYCFSSVAGSIKSLLIFIFFLELHLESRYEHTTYLSKQDQQLWLDAVLLPAISKTVNDLTLVSFLLASKDNASLGVTTLWTTILERITENLGLSRFNGATLFAHAKNTKLAHMTDDLTFAYKRWEKTWAEIAHPQFYSKDRTYVDIAKIVTSEDYANPYDSRYYLESYACTRVTTYPWATMRDMIGQTLSTVPRGQENIDRLVYSQFYVTIKTPFNVLKVYVFDNEVMENLALDPSYIHSLYVCKGSYLHSKKRAFSNLRDNQRRSYGIREEHRVSLTMMDEIYEQ</sequence>
<feature type="compositionally biased region" description="Polar residues" evidence="1">
    <location>
        <begin position="119"/>
        <end position="136"/>
    </location>
</feature>
<feature type="compositionally biased region" description="Low complexity" evidence="1">
    <location>
        <begin position="191"/>
        <end position="200"/>
    </location>
</feature>
<proteinExistence type="predicted"/>
<feature type="region of interest" description="Disordered" evidence="1">
    <location>
        <begin position="186"/>
        <end position="236"/>
    </location>
</feature>
<feature type="compositionally biased region" description="Basic and acidic residues" evidence="1">
    <location>
        <begin position="225"/>
        <end position="235"/>
    </location>
</feature>
<evidence type="ECO:0000313" key="2">
    <source>
        <dbReference type="EMBL" id="KAF1957687.1"/>
    </source>
</evidence>
<feature type="compositionally biased region" description="Basic and acidic residues" evidence="1">
    <location>
        <begin position="92"/>
        <end position="109"/>
    </location>
</feature>
<accession>A0A6A5U995</accession>
<organism evidence="2 3">
    <name type="scientific">Byssothecium circinans</name>
    <dbReference type="NCBI Taxonomy" id="147558"/>
    <lineage>
        <taxon>Eukaryota</taxon>
        <taxon>Fungi</taxon>
        <taxon>Dikarya</taxon>
        <taxon>Ascomycota</taxon>
        <taxon>Pezizomycotina</taxon>
        <taxon>Dothideomycetes</taxon>
        <taxon>Pleosporomycetidae</taxon>
        <taxon>Pleosporales</taxon>
        <taxon>Massarineae</taxon>
        <taxon>Massarinaceae</taxon>
        <taxon>Byssothecium</taxon>
    </lineage>
</organism>
<feature type="region of interest" description="Disordered" evidence="1">
    <location>
        <begin position="91"/>
        <end position="136"/>
    </location>
</feature>
<feature type="region of interest" description="Disordered" evidence="1">
    <location>
        <begin position="1"/>
        <end position="60"/>
    </location>
</feature>
<protein>
    <submittedName>
        <fullName evidence="2">Uncharacterized protein</fullName>
    </submittedName>
</protein>
<dbReference type="Proteomes" id="UP000800035">
    <property type="component" value="Unassembled WGS sequence"/>
</dbReference>
<reference evidence="2" key="1">
    <citation type="journal article" date="2020" name="Stud. Mycol.">
        <title>101 Dothideomycetes genomes: a test case for predicting lifestyles and emergence of pathogens.</title>
        <authorList>
            <person name="Haridas S."/>
            <person name="Albert R."/>
            <person name="Binder M."/>
            <person name="Bloem J."/>
            <person name="Labutti K."/>
            <person name="Salamov A."/>
            <person name="Andreopoulos B."/>
            <person name="Baker S."/>
            <person name="Barry K."/>
            <person name="Bills G."/>
            <person name="Bluhm B."/>
            <person name="Cannon C."/>
            <person name="Castanera R."/>
            <person name="Culley D."/>
            <person name="Daum C."/>
            <person name="Ezra D."/>
            <person name="Gonzalez J."/>
            <person name="Henrissat B."/>
            <person name="Kuo A."/>
            <person name="Liang C."/>
            <person name="Lipzen A."/>
            <person name="Lutzoni F."/>
            <person name="Magnuson J."/>
            <person name="Mondo S."/>
            <person name="Nolan M."/>
            <person name="Ohm R."/>
            <person name="Pangilinan J."/>
            <person name="Park H.-J."/>
            <person name="Ramirez L."/>
            <person name="Alfaro M."/>
            <person name="Sun H."/>
            <person name="Tritt A."/>
            <person name="Yoshinaga Y."/>
            <person name="Zwiers L.-H."/>
            <person name="Turgeon B."/>
            <person name="Goodwin S."/>
            <person name="Spatafora J."/>
            <person name="Crous P."/>
            <person name="Grigoriev I."/>
        </authorList>
    </citation>
    <scope>NUCLEOTIDE SEQUENCE</scope>
    <source>
        <strain evidence="2">CBS 675.92</strain>
    </source>
</reference>
<dbReference type="AlphaFoldDB" id="A0A6A5U995"/>
<evidence type="ECO:0000313" key="3">
    <source>
        <dbReference type="Proteomes" id="UP000800035"/>
    </source>
</evidence>
<dbReference type="OrthoDB" id="5369347at2759"/>
<name>A0A6A5U995_9PLEO</name>
<keyword evidence="3" id="KW-1185">Reference proteome</keyword>
<feature type="compositionally biased region" description="Basic and acidic residues" evidence="1">
    <location>
        <begin position="37"/>
        <end position="49"/>
    </location>
</feature>
<gene>
    <name evidence="2" type="ORF">CC80DRAFT_515784</name>
</gene>
<evidence type="ECO:0000256" key="1">
    <source>
        <dbReference type="SAM" id="MobiDB-lite"/>
    </source>
</evidence>
<dbReference type="EMBL" id="ML976989">
    <property type="protein sequence ID" value="KAF1957687.1"/>
    <property type="molecule type" value="Genomic_DNA"/>
</dbReference>
<feature type="compositionally biased region" description="Basic residues" evidence="1">
    <location>
        <begin position="1"/>
        <end position="23"/>
    </location>
</feature>